<accession>A0AAD7RYS1</accession>
<evidence type="ECO:0000313" key="2">
    <source>
        <dbReference type="EMBL" id="KAJ8392828.1"/>
    </source>
</evidence>
<dbReference type="AlphaFoldDB" id="A0AAD7RYS1"/>
<proteinExistence type="predicted"/>
<feature type="chain" id="PRO_5042116868" evidence="1">
    <location>
        <begin position="17"/>
        <end position="128"/>
    </location>
</feature>
<dbReference type="Proteomes" id="UP001221898">
    <property type="component" value="Unassembled WGS sequence"/>
</dbReference>
<evidence type="ECO:0000313" key="3">
    <source>
        <dbReference type="Proteomes" id="UP001221898"/>
    </source>
</evidence>
<dbReference type="EMBL" id="JAINUG010000142">
    <property type="protein sequence ID" value="KAJ8392828.1"/>
    <property type="molecule type" value="Genomic_DNA"/>
</dbReference>
<keyword evidence="1" id="KW-0732">Signal</keyword>
<protein>
    <submittedName>
        <fullName evidence="2">Uncharacterized protein</fullName>
    </submittedName>
</protein>
<keyword evidence="3" id="KW-1185">Reference proteome</keyword>
<organism evidence="2 3">
    <name type="scientific">Aldrovandia affinis</name>
    <dbReference type="NCBI Taxonomy" id="143900"/>
    <lineage>
        <taxon>Eukaryota</taxon>
        <taxon>Metazoa</taxon>
        <taxon>Chordata</taxon>
        <taxon>Craniata</taxon>
        <taxon>Vertebrata</taxon>
        <taxon>Euteleostomi</taxon>
        <taxon>Actinopterygii</taxon>
        <taxon>Neopterygii</taxon>
        <taxon>Teleostei</taxon>
        <taxon>Notacanthiformes</taxon>
        <taxon>Halosauridae</taxon>
        <taxon>Aldrovandia</taxon>
    </lineage>
</organism>
<gene>
    <name evidence="2" type="ORF">AAFF_G00070320</name>
</gene>
<sequence length="128" mass="14717">MKVLVLLFLSLVQGRGCDDFMKNVLKIKHVGFREVFPKNYLISHHYNDSILCDSDPCCVLCAAAELSESWSQLRSFLWKENIKYDFIMELQEKLLHIAEGKVLEYPDFPSVSSTPEALFNYTSALFST</sequence>
<comment type="caution">
    <text evidence="2">The sequence shown here is derived from an EMBL/GenBank/DDBJ whole genome shotgun (WGS) entry which is preliminary data.</text>
</comment>
<reference evidence="2" key="1">
    <citation type="journal article" date="2023" name="Science">
        <title>Genome structures resolve the early diversification of teleost fishes.</title>
        <authorList>
            <person name="Parey E."/>
            <person name="Louis A."/>
            <person name="Montfort J."/>
            <person name="Bouchez O."/>
            <person name="Roques C."/>
            <person name="Iampietro C."/>
            <person name="Lluch J."/>
            <person name="Castinel A."/>
            <person name="Donnadieu C."/>
            <person name="Desvignes T."/>
            <person name="Floi Bucao C."/>
            <person name="Jouanno E."/>
            <person name="Wen M."/>
            <person name="Mejri S."/>
            <person name="Dirks R."/>
            <person name="Jansen H."/>
            <person name="Henkel C."/>
            <person name="Chen W.J."/>
            <person name="Zahm M."/>
            <person name="Cabau C."/>
            <person name="Klopp C."/>
            <person name="Thompson A.W."/>
            <person name="Robinson-Rechavi M."/>
            <person name="Braasch I."/>
            <person name="Lecointre G."/>
            <person name="Bobe J."/>
            <person name="Postlethwait J.H."/>
            <person name="Berthelot C."/>
            <person name="Roest Crollius H."/>
            <person name="Guiguen Y."/>
        </authorList>
    </citation>
    <scope>NUCLEOTIDE SEQUENCE</scope>
    <source>
        <strain evidence="2">NC1722</strain>
    </source>
</reference>
<feature type="signal peptide" evidence="1">
    <location>
        <begin position="1"/>
        <end position="16"/>
    </location>
</feature>
<evidence type="ECO:0000256" key="1">
    <source>
        <dbReference type="SAM" id="SignalP"/>
    </source>
</evidence>
<name>A0AAD7RYS1_9TELE</name>